<dbReference type="GO" id="GO:0016020">
    <property type="term" value="C:membrane"/>
    <property type="evidence" value="ECO:0007669"/>
    <property type="project" value="InterPro"/>
</dbReference>
<accession>A0A0B0EKI9</accession>
<dbReference type="AlphaFoldDB" id="A0A0B0EKI9"/>
<keyword evidence="1" id="KW-1133">Transmembrane helix</keyword>
<protein>
    <recommendedName>
        <fullName evidence="4">PQ loop repeat protein</fullName>
    </recommendedName>
</protein>
<feature type="transmembrane region" description="Helical" evidence="1">
    <location>
        <begin position="36"/>
        <end position="54"/>
    </location>
</feature>
<dbReference type="EMBL" id="JRYO01000121">
    <property type="protein sequence ID" value="KHE92531.1"/>
    <property type="molecule type" value="Genomic_DNA"/>
</dbReference>
<keyword evidence="1" id="KW-0472">Membrane</keyword>
<name>A0A0B0EKI9_9BACT</name>
<feature type="transmembrane region" description="Helical" evidence="1">
    <location>
        <begin position="60"/>
        <end position="80"/>
    </location>
</feature>
<evidence type="ECO:0000256" key="1">
    <source>
        <dbReference type="SAM" id="Phobius"/>
    </source>
</evidence>
<dbReference type="InterPro" id="IPR047662">
    <property type="entry name" value="SemiSWEET"/>
</dbReference>
<evidence type="ECO:0008006" key="4">
    <source>
        <dbReference type="Google" id="ProtNLM"/>
    </source>
</evidence>
<dbReference type="GO" id="GO:0051119">
    <property type="term" value="F:sugar transmembrane transporter activity"/>
    <property type="evidence" value="ECO:0007669"/>
    <property type="project" value="InterPro"/>
</dbReference>
<dbReference type="eggNOG" id="COG4095">
    <property type="taxonomic scope" value="Bacteria"/>
</dbReference>
<sequence length="87" mass="9943">MEWKIVGIIAAICTTSGFIPQIIRGLRTKRLDDISPVMYILLIFGLSLWLSYGIHIEDMIIIVANAFGVLFSIIIIVLRFKYMRQKA</sequence>
<keyword evidence="1" id="KW-0812">Transmembrane</keyword>
<dbReference type="Proteomes" id="UP000030652">
    <property type="component" value="Unassembled WGS sequence"/>
</dbReference>
<gene>
    <name evidence="2" type="ORF">SCABRO_01742</name>
</gene>
<organism evidence="2 3">
    <name type="scientific">Candidatus Scalindua brodae</name>
    <dbReference type="NCBI Taxonomy" id="237368"/>
    <lineage>
        <taxon>Bacteria</taxon>
        <taxon>Pseudomonadati</taxon>
        <taxon>Planctomycetota</taxon>
        <taxon>Candidatus Brocadiia</taxon>
        <taxon>Candidatus Brocadiales</taxon>
        <taxon>Candidatus Scalinduaceae</taxon>
        <taxon>Candidatus Scalindua</taxon>
    </lineage>
</organism>
<comment type="caution">
    <text evidence="2">The sequence shown here is derived from an EMBL/GenBank/DDBJ whole genome shotgun (WGS) entry which is preliminary data.</text>
</comment>
<dbReference type="NCBIfam" id="NF037968">
    <property type="entry name" value="SemiSWEET_2"/>
    <property type="match status" value="1"/>
</dbReference>
<dbReference type="InterPro" id="IPR004316">
    <property type="entry name" value="SWEET_rpt"/>
</dbReference>
<proteinExistence type="predicted"/>
<dbReference type="Pfam" id="PF03083">
    <property type="entry name" value="MtN3_slv"/>
    <property type="match status" value="1"/>
</dbReference>
<reference evidence="2 3" key="1">
    <citation type="submission" date="2014-10" db="EMBL/GenBank/DDBJ databases">
        <title>Draft genome of anammox bacterium scalindua brodae, obtained using differential coverage binning of sequence data from two enrichment reactors.</title>
        <authorList>
            <person name="Speth D.R."/>
            <person name="Russ L."/>
            <person name="Kartal B."/>
            <person name="Op den Camp H.J."/>
            <person name="Dutilh B.E."/>
            <person name="Jetten M.S."/>
        </authorList>
    </citation>
    <scope>NUCLEOTIDE SEQUENCE [LARGE SCALE GENOMIC DNA]</scope>
    <source>
        <strain evidence="2">RU1</strain>
    </source>
</reference>
<evidence type="ECO:0000313" key="3">
    <source>
        <dbReference type="Proteomes" id="UP000030652"/>
    </source>
</evidence>
<feature type="transmembrane region" description="Helical" evidence="1">
    <location>
        <begin position="6"/>
        <end position="24"/>
    </location>
</feature>
<dbReference type="Gene3D" id="1.20.1280.290">
    <property type="match status" value="1"/>
</dbReference>
<evidence type="ECO:0000313" key="2">
    <source>
        <dbReference type="EMBL" id="KHE92531.1"/>
    </source>
</evidence>